<comment type="caution">
    <text evidence="1">The sequence shown here is derived from an EMBL/GenBank/DDBJ whole genome shotgun (WGS) entry which is preliminary data.</text>
</comment>
<proteinExistence type="predicted"/>
<gene>
    <name evidence="1" type="ORF">HL667_24290</name>
</gene>
<evidence type="ECO:0000313" key="1">
    <source>
        <dbReference type="EMBL" id="NPU68144.1"/>
    </source>
</evidence>
<protein>
    <recommendedName>
        <fullName evidence="3">HTH crp-type domain-containing protein</fullName>
    </recommendedName>
</protein>
<organism evidence="1 2">
    <name type="scientific">Bradyrhizobium aeschynomenes</name>
    <dbReference type="NCBI Taxonomy" id="2734909"/>
    <lineage>
        <taxon>Bacteria</taxon>
        <taxon>Pseudomonadati</taxon>
        <taxon>Pseudomonadota</taxon>
        <taxon>Alphaproteobacteria</taxon>
        <taxon>Hyphomicrobiales</taxon>
        <taxon>Nitrobacteraceae</taxon>
        <taxon>Bradyrhizobium</taxon>
    </lineage>
</organism>
<reference evidence="1" key="1">
    <citation type="submission" date="2020-05" db="EMBL/GenBank/DDBJ databases">
        <title>Nod-independent and nitrogen-fixing Bradyrhizobium aeschynomene sp. nov. isolated from nodules of Aeschynomene indica.</title>
        <authorList>
            <person name="Zhang Z."/>
        </authorList>
    </citation>
    <scope>NUCLEOTIDE SEQUENCE</scope>
    <source>
        <strain evidence="1">83012</strain>
    </source>
</reference>
<dbReference type="EMBL" id="JABFDN010000009">
    <property type="protein sequence ID" value="NPU68144.1"/>
    <property type="molecule type" value="Genomic_DNA"/>
</dbReference>
<name>A0ABX2CIX4_9BRAD</name>
<accession>A0ABX2CIX4</accession>
<dbReference type="RefSeq" id="WP_172113218.1">
    <property type="nucleotide sequence ID" value="NZ_JABFDN010000009.1"/>
</dbReference>
<evidence type="ECO:0000313" key="2">
    <source>
        <dbReference type="Proteomes" id="UP000886476"/>
    </source>
</evidence>
<evidence type="ECO:0008006" key="3">
    <source>
        <dbReference type="Google" id="ProtNLM"/>
    </source>
</evidence>
<keyword evidence="2" id="KW-1185">Reference proteome</keyword>
<dbReference type="Proteomes" id="UP000886476">
    <property type="component" value="Unassembled WGS sequence"/>
</dbReference>
<sequence>MDVSRTHINKLLAAARDQGWLTLEPRGGQMLLEPGFHQRLQHWIALELVWTWWLVRAA</sequence>